<protein>
    <submittedName>
        <fullName evidence="11">Respiratory nitrate reductase subunit gamma</fullName>
    </submittedName>
</protein>
<dbReference type="Pfam" id="PF02665">
    <property type="entry name" value="Nitrate_red_gam"/>
    <property type="match status" value="1"/>
</dbReference>
<comment type="subcellular location">
    <subcellularLocation>
        <location evidence="1">Cell membrane</location>
        <topology evidence="1">Multi-pass membrane protein</topology>
    </subcellularLocation>
</comment>
<keyword evidence="12" id="KW-1185">Reference proteome</keyword>
<keyword evidence="3" id="KW-1003">Cell membrane</keyword>
<keyword evidence="8 9" id="KW-0472">Membrane</keyword>
<evidence type="ECO:0000256" key="9">
    <source>
        <dbReference type="SAM" id="Phobius"/>
    </source>
</evidence>
<dbReference type="InterPro" id="IPR051936">
    <property type="entry name" value="Heme-iron_electron_transfer"/>
</dbReference>
<dbReference type="Gene3D" id="1.20.950.20">
    <property type="entry name" value="Transmembrane di-heme cytochromes, Chain C"/>
    <property type="match status" value="1"/>
</dbReference>
<sequence>MSDSILFNVVPYAAALVTLAGGIARLTAREPAAPPSPWTPAGRTVLAGSSIVLFLHLVGLAAPRAMQVFNASPARLFTLESLSLIGALLLSWGLLTLGLRRAREGQWGAVVALALVLSQVLTGVYVAVALRWASAWYLHVTVPYLRSLMSFQPDATLLQAAPLVIQVHVLASIALLGVAPFLRFGRVPARTPESVEPGLLATPREETP</sequence>
<evidence type="ECO:0000256" key="6">
    <source>
        <dbReference type="ARBA" id="ARBA00022989"/>
    </source>
</evidence>
<accession>A0ABX7N4Q6</accession>
<proteinExistence type="predicted"/>
<evidence type="ECO:0000256" key="7">
    <source>
        <dbReference type="ARBA" id="ARBA00023002"/>
    </source>
</evidence>
<keyword evidence="2" id="KW-0813">Transport</keyword>
<dbReference type="Proteomes" id="UP000663090">
    <property type="component" value="Chromosome"/>
</dbReference>
<evidence type="ECO:0000256" key="4">
    <source>
        <dbReference type="ARBA" id="ARBA00022692"/>
    </source>
</evidence>
<keyword evidence="5" id="KW-0249">Electron transport</keyword>
<feature type="transmembrane region" description="Helical" evidence="9">
    <location>
        <begin position="45"/>
        <end position="62"/>
    </location>
</feature>
<gene>
    <name evidence="11" type="ORF">JY572_36320</name>
</gene>
<dbReference type="InterPro" id="IPR023234">
    <property type="entry name" value="NarG-like_domain"/>
</dbReference>
<dbReference type="PANTHER" id="PTHR30598">
    <property type="entry name" value="NITRATE REDUCTASE PRIVATE CHAPERONE, REDOX ENZYME MATURATION PROTEIN REMP FAMILY"/>
    <property type="match status" value="1"/>
</dbReference>
<keyword evidence="6 9" id="KW-1133">Transmembrane helix</keyword>
<organism evidence="11 12">
    <name type="scientific">Myxococcus landrumensis</name>
    <dbReference type="NCBI Taxonomy" id="2813577"/>
    <lineage>
        <taxon>Bacteria</taxon>
        <taxon>Pseudomonadati</taxon>
        <taxon>Myxococcota</taxon>
        <taxon>Myxococcia</taxon>
        <taxon>Myxococcales</taxon>
        <taxon>Cystobacterineae</taxon>
        <taxon>Myxococcaceae</taxon>
        <taxon>Myxococcus</taxon>
    </lineage>
</organism>
<evidence type="ECO:0000256" key="2">
    <source>
        <dbReference type="ARBA" id="ARBA00022448"/>
    </source>
</evidence>
<evidence type="ECO:0000256" key="1">
    <source>
        <dbReference type="ARBA" id="ARBA00004651"/>
    </source>
</evidence>
<evidence type="ECO:0000259" key="10">
    <source>
        <dbReference type="Pfam" id="PF02665"/>
    </source>
</evidence>
<keyword evidence="7" id="KW-0560">Oxidoreductase</keyword>
<dbReference type="RefSeq" id="WP_206715540.1">
    <property type="nucleotide sequence ID" value="NZ_CP071091.1"/>
</dbReference>
<evidence type="ECO:0000313" key="12">
    <source>
        <dbReference type="Proteomes" id="UP000663090"/>
    </source>
</evidence>
<evidence type="ECO:0000313" key="11">
    <source>
        <dbReference type="EMBL" id="QSQ13737.1"/>
    </source>
</evidence>
<reference evidence="11 12" key="1">
    <citation type="submission" date="2021-02" db="EMBL/GenBank/DDBJ databases">
        <title>De Novo genome assembly of isolated myxobacteria.</title>
        <authorList>
            <person name="Stevens D.C."/>
        </authorList>
    </citation>
    <scope>NUCLEOTIDE SEQUENCE [LARGE SCALE GENOMIC DNA]</scope>
    <source>
        <strain evidence="11 12">SCHIC003</strain>
    </source>
</reference>
<evidence type="ECO:0000256" key="3">
    <source>
        <dbReference type="ARBA" id="ARBA00022475"/>
    </source>
</evidence>
<evidence type="ECO:0000256" key="8">
    <source>
        <dbReference type="ARBA" id="ARBA00023136"/>
    </source>
</evidence>
<dbReference type="SUPFAM" id="SSF103501">
    <property type="entry name" value="Respiratory nitrate reductase 1 gamma chain"/>
    <property type="match status" value="1"/>
</dbReference>
<feature type="transmembrane region" description="Helical" evidence="9">
    <location>
        <begin position="157"/>
        <end position="182"/>
    </location>
</feature>
<dbReference type="InterPro" id="IPR036197">
    <property type="entry name" value="NarG-like_sf"/>
</dbReference>
<feature type="transmembrane region" description="Helical" evidence="9">
    <location>
        <begin position="82"/>
        <end position="99"/>
    </location>
</feature>
<feature type="domain" description="NarG-like" evidence="10">
    <location>
        <begin position="48"/>
        <end position="184"/>
    </location>
</feature>
<keyword evidence="4 9" id="KW-0812">Transmembrane</keyword>
<feature type="transmembrane region" description="Helical" evidence="9">
    <location>
        <begin position="6"/>
        <end position="24"/>
    </location>
</feature>
<dbReference type="EMBL" id="CP071091">
    <property type="protein sequence ID" value="QSQ13737.1"/>
    <property type="molecule type" value="Genomic_DNA"/>
</dbReference>
<feature type="transmembrane region" description="Helical" evidence="9">
    <location>
        <begin position="111"/>
        <end position="137"/>
    </location>
</feature>
<evidence type="ECO:0000256" key="5">
    <source>
        <dbReference type="ARBA" id="ARBA00022982"/>
    </source>
</evidence>
<dbReference type="PANTHER" id="PTHR30598:SF3">
    <property type="entry name" value="RESPIRATORY NITRATE REDUCTASE 1 GAMMA CHAIN"/>
    <property type="match status" value="1"/>
</dbReference>
<name>A0ABX7N4Q6_9BACT</name>